<keyword evidence="1" id="KW-1133">Transmembrane helix</keyword>
<dbReference type="Pfam" id="PF11893">
    <property type="entry name" value="DUF3413"/>
    <property type="match status" value="1"/>
</dbReference>
<dbReference type="EMBL" id="JAPIVE010000002">
    <property type="protein sequence ID" value="MCX2523978.1"/>
    <property type="molecule type" value="Genomic_DNA"/>
</dbReference>
<feature type="transmembrane region" description="Helical" evidence="1">
    <location>
        <begin position="12"/>
        <end position="34"/>
    </location>
</feature>
<dbReference type="RefSeq" id="WP_265895968.1">
    <property type="nucleotide sequence ID" value="NZ_JAPIVE010000002.1"/>
</dbReference>
<dbReference type="InterPro" id="IPR017850">
    <property type="entry name" value="Alkaline_phosphatase_core_sf"/>
</dbReference>
<keyword evidence="1" id="KW-0812">Transmembrane</keyword>
<feature type="transmembrane region" description="Helical" evidence="1">
    <location>
        <begin position="46"/>
        <end position="73"/>
    </location>
</feature>
<dbReference type="Proteomes" id="UP001165678">
    <property type="component" value="Unassembled WGS sequence"/>
</dbReference>
<dbReference type="Gene3D" id="3.40.720.10">
    <property type="entry name" value="Alkaline Phosphatase, subunit A"/>
    <property type="match status" value="1"/>
</dbReference>
<proteinExistence type="predicted"/>
<evidence type="ECO:0000313" key="4">
    <source>
        <dbReference type="EMBL" id="MCX2523978.1"/>
    </source>
</evidence>
<dbReference type="PIRSF" id="PIRSF004950">
    <property type="entry name" value="Mmb_sulf_HI0842"/>
    <property type="match status" value="1"/>
</dbReference>
<evidence type="ECO:0000313" key="5">
    <source>
        <dbReference type="Proteomes" id="UP001165678"/>
    </source>
</evidence>
<dbReference type="CDD" id="cd16148">
    <property type="entry name" value="sulfatase_like"/>
    <property type="match status" value="1"/>
</dbReference>
<feature type="domain" description="Inner membrane protein YejM N-terminal" evidence="3">
    <location>
        <begin position="16"/>
        <end position="249"/>
    </location>
</feature>
<keyword evidence="5" id="KW-1185">Reference proteome</keyword>
<protein>
    <submittedName>
        <fullName evidence="4">DUF3413 domain-containing protein</fullName>
    </submittedName>
</protein>
<evidence type="ECO:0000259" key="3">
    <source>
        <dbReference type="Pfam" id="PF11893"/>
    </source>
</evidence>
<dbReference type="InterPro" id="IPR024588">
    <property type="entry name" value="YejM_N"/>
</dbReference>
<accession>A0AA41ZLH0</accession>
<evidence type="ECO:0000256" key="1">
    <source>
        <dbReference type="SAM" id="Phobius"/>
    </source>
</evidence>
<keyword evidence="1" id="KW-0472">Membrane</keyword>
<dbReference type="Pfam" id="PF00884">
    <property type="entry name" value="Sulfatase"/>
    <property type="match status" value="1"/>
</dbReference>
<dbReference type="PANTHER" id="PTHR43751:SF3">
    <property type="entry name" value="SULFATASE N-TERMINAL DOMAIN-CONTAINING PROTEIN"/>
    <property type="match status" value="1"/>
</dbReference>
<dbReference type="AlphaFoldDB" id="A0AA41ZLH0"/>
<sequence>MEKFIPNRRFYLRGSAFFALINLFVVWAIATRYLPWLETPDDPWGIAYLVTTWIGHFGLLVMLAWLPMGLLALILPKRPLIIALTLLAGIGLWVLALDTVVFGQYRFHINHFMLSLFLHNEDGDIVSFSATTWATGIGVMAGLLLFEAWLAWRIIGRAQSIRFPVWKGFLTLLVMALASHAIHIVADARYKRSVTAQASIYPLLFPATAKGFMEDHGWLDPRAARSRGLDVSKTPNAATLDWPAHSLQCTPGKNPPNIIIIALDSWRFDEYSQKTTPHLYSAFEQDALRFNHHVSSGNATRNGIFGLFYGLTGNYWGVMNDNEIGSLFIRTLQKHDYPLGLFGSASFDGVGFDRTVFSSVPDLRLRTYQGATPAERDRNMTSEWLKWQATRRQTKNGTPYFGFLFYDAPHGYSVPEGAEAPWQPSREGMEYAELGQDTDPTPVRNLHRNAAHYDDALIAQVIADLKRHGEWDNTWIVVTSDHGQSFNDTGHNFWGHNSNFSRYQTQVPMIIHGPGVEKGVHEGTTSHLDVVPTLMRHALNCSNPPTDYSMGSDMLDPTLDHPWVIAHSYLGYGIIESDRITEVKDNGAWEIYDPDMNPAPTQAFSPAVFEAVRQMSRFYTGAGT</sequence>
<organism evidence="4 5">
    <name type="scientific">Larsenimonas rhizosphaerae</name>
    <dbReference type="NCBI Taxonomy" id="2944682"/>
    <lineage>
        <taxon>Bacteria</taxon>
        <taxon>Pseudomonadati</taxon>
        <taxon>Pseudomonadota</taxon>
        <taxon>Gammaproteobacteria</taxon>
        <taxon>Oceanospirillales</taxon>
        <taxon>Halomonadaceae</taxon>
        <taxon>Larsenimonas</taxon>
    </lineage>
</organism>
<dbReference type="InterPro" id="IPR012159">
    <property type="entry name" value="YejM-like"/>
</dbReference>
<dbReference type="InterPro" id="IPR052701">
    <property type="entry name" value="GAG_Ulvan_Degrading_Sulfatases"/>
</dbReference>
<feature type="transmembrane region" description="Helical" evidence="1">
    <location>
        <begin position="125"/>
        <end position="152"/>
    </location>
</feature>
<dbReference type="SUPFAM" id="SSF53649">
    <property type="entry name" value="Alkaline phosphatase-like"/>
    <property type="match status" value="1"/>
</dbReference>
<comment type="caution">
    <text evidence="4">The sequence shown here is derived from an EMBL/GenBank/DDBJ whole genome shotgun (WGS) entry which is preliminary data.</text>
</comment>
<reference evidence="4" key="1">
    <citation type="submission" date="2022-11" db="EMBL/GenBank/DDBJ databases">
        <title>Larsenimonas rhizosphaerae sp. nov., isolated from a tidal mudflat.</title>
        <authorList>
            <person name="Lee S.D."/>
            <person name="Kim I.S."/>
        </authorList>
    </citation>
    <scope>NUCLEOTIDE SEQUENCE</scope>
    <source>
        <strain evidence="4">GH2-1</strain>
    </source>
</reference>
<evidence type="ECO:0000259" key="2">
    <source>
        <dbReference type="Pfam" id="PF00884"/>
    </source>
</evidence>
<feature type="transmembrane region" description="Helical" evidence="1">
    <location>
        <begin position="80"/>
        <end position="105"/>
    </location>
</feature>
<name>A0AA41ZLH0_9GAMM</name>
<gene>
    <name evidence="4" type="ORF">OQ287_06985</name>
</gene>
<dbReference type="InterPro" id="IPR000917">
    <property type="entry name" value="Sulfatase_N"/>
</dbReference>
<feature type="transmembrane region" description="Helical" evidence="1">
    <location>
        <begin position="164"/>
        <end position="186"/>
    </location>
</feature>
<feature type="domain" description="Sulfatase N-terminal" evidence="2">
    <location>
        <begin position="256"/>
        <end position="538"/>
    </location>
</feature>
<dbReference type="PANTHER" id="PTHR43751">
    <property type="entry name" value="SULFATASE"/>
    <property type="match status" value="1"/>
</dbReference>